<dbReference type="EMBL" id="VFSV01000002">
    <property type="protein sequence ID" value="TRD23285.1"/>
    <property type="molecule type" value="Genomic_DNA"/>
</dbReference>
<reference evidence="1 2" key="1">
    <citation type="submission" date="2019-06" db="EMBL/GenBank/DDBJ databases">
        <title>Paenimaribius caenipelagi gen. nov., sp. nov., isolated from a tidal flat.</title>
        <authorList>
            <person name="Yoon J.-H."/>
        </authorList>
    </citation>
    <scope>NUCLEOTIDE SEQUENCE [LARGE SCALE GENOMIC DNA]</scope>
    <source>
        <strain evidence="1 2">JBTF-M29</strain>
    </source>
</reference>
<dbReference type="RefSeq" id="WP_142833076.1">
    <property type="nucleotide sequence ID" value="NZ_VFSV01000002.1"/>
</dbReference>
<name>A0A547QA67_9RHOB</name>
<keyword evidence="1" id="KW-0238">DNA-binding</keyword>
<protein>
    <submittedName>
        <fullName evidence="1">MmcQ/YjbR family DNA-binding protein</fullName>
    </submittedName>
</protein>
<dbReference type="Proteomes" id="UP000318590">
    <property type="component" value="Unassembled WGS sequence"/>
</dbReference>
<organism evidence="1 2">
    <name type="scientific">Palleronia caenipelagi</name>
    <dbReference type="NCBI Taxonomy" id="2489174"/>
    <lineage>
        <taxon>Bacteria</taxon>
        <taxon>Pseudomonadati</taxon>
        <taxon>Pseudomonadota</taxon>
        <taxon>Alphaproteobacteria</taxon>
        <taxon>Rhodobacterales</taxon>
        <taxon>Roseobacteraceae</taxon>
        <taxon>Palleronia</taxon>
    </lineage>
</organism>
<comment type="caution">
    <text evidence="1">The sequence shown here is derived from an EMBL/GenBank/DDBJ whole genome shotgun (WGS) entry which is preliminary data.</text>
</comment>
<sequence>MQMPTHDEGLFEMLCEIAQDEAPDLRRGKMFGCPTLFSGRKAALGVFGDHANLKLPRDRAEALLAEGRALPFAPGGRKMGGWVLVEDPEANEDLVRDSARYRAGT</sequence>
<dbReference type="AlphaFoldDB" id="A0A547QA67"/>
<evidence type="ECO:0000313" key="1">
    <source>
        <dbReference type="EMBL" id="TRD23285.1"/>
    </source>
</evidence>
<keyword evidence="2" id="KW-1185">Reference proteome</keyword>
<dbReference type="OrthoDB" id="214902at2"/>
<gene>
    <name evidence="1" type="ORF">FEV53_01630</name>
</gene>
<evidence type="ECO:0000313" key="2">
    <source>
        <dbReference type="Proteomes" id="UP000318590"/>
    </source>
</evidence>
<accession>A0A547QA67</accession>
<proteinExistence type="predicted"/>
<dbReference type="GO" id="GO:0003677">
    <property type="term" value="F:DNA binding"/>
    <property type="evidence" value="ECO:0007669"/>
    <property type="project" value="UniProtKB-KW"/>
</dbReference>